<gene>
    <name evidence="2" type="ORF">AKO1_007288</name>
</gene>
<keyword evidence="1" id="KW-0812">Transmembrane</keyword>
<protein>
    <submittedName>
        <fullName evidence="2">Uncharacterized protein</fullName>
    </submittedName>
</protein>
<comment type="caution">
    <text evidence="2">The sequence shown here is derived from an EMBL/GenBank/DDBJ whole genome shotgun (WGS) entry which is preliminary data.</text>
</comment>
<proteinExistence type="predicted"/>
<keyword evidence="1" id="KW-1133">Transmembrane helix</keyword>
<feature type="transmembrane region" description="Helical" evidence="1">
    <location>
        <begin position="75"/>
        <end position="91"/>
    </location>
</feature>
<feature type="transmembrane region" description="Helical" evidence="1">
    <location>
        <begin position="216"/>
        <end position="234"/>
    </location>
</feature>
<keyword evidence="3" id="KW-1185">Reference proteome</keyword>
<keyword evidence="1" id="KW-0472">Membrane</keyword>
<organism evidence="2 3">
    <name type="scientific">Acrasis kona</name>
    <dbReference type="NCBI Taxonomy" id="1008807"/>
    <lineage>
        <taxon>Eukaryota</taxon>
        <taxon>Discoba</taxon>
        <taxon>Heterolobosea</taxon>
        <taxon>Tetramitia</taxon>
        <taxon>Eutetramitia</taxon>
        <taxon>Acrasidae</taxon>
        <taxon>Acrasis</taxon>
    </lineage>
</organism>
<dbReference type="EMBL" id="JAOPGA020000625">
    <property type="protein sequence ID" value="KAL0480095.1"/>
    <property type="molecule type" value="Genomic_DNA"/>
</dbReference>
<evidence type="ECO:0000313" key="3">
    <source>
        <dbReference type="Proteomes" id="UP001431209"/>
    </source>
</evidence>
<sequence>MHTGLDNVVIANIKLVHLLYTLKHLTDARKIYEANKFKHVPYIAGIIFCLLIGESGGIFPRIIVGQHSTFLNDDYKIWTLIVAWNFMYFLPTNLKKKVCDVLTATPYNFILIIPNEFRRGHALCASVRAYRQFANETKYFHEILTPSILGGMSQVMGGFIFPILERNLLNNHSQPSDKEALIDHLTVGHKVTFFCAFFYNLCIVESKTILQFEIDIAQWMVVGAYMVLPIFMYLKRRGAFEAFKSKT</sequence>
<name>A0AAW2YSC1_9EUKA</name>
<evidence type="ECO:0000313" key="2">
    <source>
        <dbReference type="EMBL" id="KAL0480095.1"/>
    </source>
</evidence>
<accession>A0AAW2YSC1</accession>
<dbReference type="Proteomes" id="UP001431209">
    <property type="component" value="Unassembled WGS sequence"/>
</dbReference>
<feature type="transmembrane region" description="Helical" evidence="1">
    <location>
        <begin position="40"/>
        <end position="63"/>
    </location>
</feature>
<feature type="transmembrane region" description="Helical" evidence="1">
    <location>
        <begin position="143"/>
        <end position="164"/>
    </location>
</feature>
<reference evidence="2 3" key="1">
    <citation type="submission" date="2024-03" db="EMBL/GenBank/DDBJ databases">
        <title>The Acrasis kona genome and developmental transcriptomes reveal deep origins of eukaryotic multicellular pathways.</title>
        <authorList>
            <person name="Sheikh S."/>
            <person name="Fu C.-J."/>
            <person name="Brown M.W."/>
            <person name="Baldauf S.L."/>
        </authorList>
    </citation>
    <scope>NUCLEOTIDE SEQUENCE [LARGE SCALE GENOMIC DNA]</scope>
    <source>
        <strain evidence="2 3">ATCC MYA-3509</strain>
    </source>
</reference>
<dbReference type="AlphaFoldDB" id="A0AAW2YSC1"/>
<evidence type="ECO:0000256" key="1">
    <source>
        <dbReference type="SAM" id="Phobius"/>
    </source>
</evidence>